<keyword evidence="1" id="KW-1133">Transmembrane helix</keyword>
<reference evidence="2" key="1">
    <citation type="submission" date="2022-10" db="EMBL/GenBank/DDBJ databases">
        <authorList>
            <person name="Chen Y."/>
            <person name="Dougan E. K."/>
            <person name="Chan C."/>
            <person name="Rhodes N."/>
            <person name="Thang M."/>
        </authorList>
    </citation>
    <scope>NUCLEOTIDE SEQUENCE</scope>
</reference>
<dbReference type="EMBL" id="CAMXCT020006761">
    <property type="protein sequence ID" value="CAL1172994.1"/>
    <property type="molecule type" value="Genomic_DNA"/>
</dbReference>
<dbReference type="EMBL" id="CAMXCT030006761">
    <property type="protein sequence ID" value="CAL4806931.1"/>
    <property type="molecule type" value="Genomic_DNA"/>
</dbReference>
<organism evidence="2">
    <name type="scientific">Cladocopium goreaui</name>
    <dbReference type="NCBI Taxonomy" id="2562237"/>
    <lineage>
        <taxon>Eukaryota</taxon>
        <taxon>Sar</taxon>
        <taxon>Alveolata</taxon>
        <taxon>Dinophyceae</taxon>
        <taxon>Suessiales</taxon>
        <taxon>Symbiodiniaceae</taxon>
        <taxon>Cladocopium</taxon>
    </lineage>
</organism>
<evidence type="ECO:0000313" key="3">
    <source>
        <dbReference type="EMBL" id="CAL1172994.1"/>
    </source>
</evidence>
<feature type="transmembrane region" description="Helical" evidence="1">
    <location>
        <begin position="368"/>
        <end position="388"/>
    </location>
</feature>
<keyword evidence="4" id="KW-1185">Reference proteome</keyword>
<evidence type="ECO:0000313" key="2">
    <source>
        <dbReference type="EMBL" id="CAI4019619.1"/>
    </source>
</evidence>
<dbReference type="AlphaFoldDB" id="A0A9P1GRA5"/>
<evidence type="ECO:0000313" key="4">
    <source>
        <dbReference type="Proteomes" id="UP001152797"/>
    </source>
</evidence>
<name>A0A9P1GRA5_9DINO</name>
<reference evidence="3" key="2">
    <citation type="submission" date="2024-04" db="EMBL/GenBank/DDBJ databases">
        <authorList>
            <person name="Chen Y."/>
            <person name="Shah S."/>
            <person name="Dougan E. K."/>
            <person name="Thang M."/>
            <person name="Chan C."/>
        </authorList>
    </citation>
    <scope>NUCLEOTIDE SEQUENCE [LARGE SCALE GENOMIC DNA]</scope>
</reference>
<dbReference type="EMBL" id="CAMXCT010006761">
    <property type="protein sequence ID" value="CAI4019619.1"/>
    <property type="molecule type" value="Genomic_DNA"/>
</dbReference>
<comment type="caution">
    <text evidence="2">The sequence shown here is derived from an EMBL/GenBank/DDBJ whole genome shotgun (WGS) entry which is preliminary data.</text>
</comment>
<proteinExistence type="predicted"/>
<feature type="transmembrane region" description="Helical" evidence="1">
    <location>
        <begin position="202"/>
        <end position="228"/>
    </location>
</feature>
<feature type="transmembrane region" description="Helical" evidence="1">
    <location>
        <begin position="329"/>
        <end position="348"/>
    </location>
</feature>
<keyword evidence="1" id="KW-0472">Membrane</keyword>
<keyword evidence="1" id="KW-0812">Transmembrane</keyword>
<dbReference type="Proteomes" id="UP001152797">
    <property type="component" value="Unassembled WGS sequence"/>
</dbReference>
<accession>A0A9P1GRA5</accession>
<dbReference type="OrthoDB" id="416074at2759"/>
<evidence type="ECO:0000256" key="1">
    <source>
        <dbReference type="SAM" id="Phobius"/>
    </source>
</evidence>
<protein>
    <submittedName>
        <fullName evidence="2">Uncharacterized protein</fullName>
    </submittedName>
</protein>
<gene>
    <name evidence="2" type="ORF">C1SCF055_LOCUS44112</name>
</gene>
<sequence>MVRALKGLSHCYVDLACTECTNSRESRDTSREVSSESDTEQSGSDEACFLGPCWLLPDIPDSDEDFLLALVRQCTFASLIQFVNIPFFFFLARSGYTCAAYAAILVAMLVSGSYQFWLRDRLLIWLQQHKHWHAHIEKVKHLGSPSCIPGLSVGGLVFLRGIYETIDPSMDAFTAGNSHHMYTARVEEAFCASWQKTWLGPIASLLGLPGVLAVILCIATFCQIYKLFSESRRLKLRIEQNTNLSEAHRRWQIWIRMSHLTDVGGFMLLHHLFKELVLIEVSTSPDIWPIADRNAAFEVKIFAESVPSLWFQISLFCLTFSDASLKNGLLTLMSIGTSTFTILHFLYLQTFVMLQLQKIGELWQVKETALIISYIATLVCWALCMVRLPGAWICPSHILNVESGCLPKEGL</sequence>
<feature type="transmembrane region" description="Helical" evidence="1">
    <location>
        <begin position="98"/>
        <end position="117"/>
    </location>
</feature>